<dbReference type="EMBL" id="GBXM01076548">
    <property type="protein sequence ID" value="JAH32029.1"/>
    <property type="molecule type" value="Transcribed_RNA"/>
</dbReference>
<reference evidence="1" key="2">
    <citation type="journal article" date="2015" name="Fish Shellfish Immunol.">
        <title>Early steps in the European eel (Anguilla anguilla)-Vibrio vulnificus interaction in the gills: Role of the RtxA13 toxin.</title>
        <authorList>
            <person name="Callol A."/>
            <person name="Pajuelo D."/>
            <person name="Ebbesson L."/>
            <person name="Teles M."/>
            <person name="MacKenzie S."/>
            <person name="Amaro C."/>
        </authorList>
    </citation>
    <scope>NUCLEOTIDE SEQUENCE</scope>
</reference>
<reference evidence="1" key="1">
    <citation type="submission" date="2014-11" db="EMBL/GenBank/DDBJ databases">
        <authorList>
            <person name="Amaro Gonzalez C."/>
        </authorList>
    </citation>
    <scope>NUCLEOTIDE SEQUENCE</scope>
</reference>
<sequence>MNNKHGASTVELHQILCGIFRNQL</sequence>
<organism evidence="1">
    <name type="scientific">Anguilla anguilla</name>
    <name type="common">European freshwater eel</name>
    <name type="synonym">Muraena anguilla</name>
    <dbReference type="NCBI Taxonomy" id="7936"/>
    <lineage>
        <taxon>Eukaryota</taxon>
        <taxon>Metazoa</taxon>
        <taxon>Chordata</taxon>
        <taxon>Craniata</taxon>
        <taxon>Vertebrata</taxon>
        <taxon>Euteleostomi</taxon>
        <taxon>Actinopterygii</taxon>
        <taxon>Neopterygii</taxon>
        <taxon>Teleostei</taxon>
        <taxon>Anguilliformes</taxon>
        <taxon>Anguillidae</taxon>
        <taxon>Anguilla</taxon>
    </lineage>
</organism>
<proteinExistence type="predicted"/>
<accession>A0A0E9RSB2</accession>
<protein>
    <submittedName>
        <fullName evidence="1">Uncharacterized protein</fullName>
    </submittedName>
</protein>
<name>A0A0E9RSB2_ANGAN</name>
<dbReference type="AlphaFoldDB" id="A0A0E9RSB2"/>
<evidence type="ECO:0000313" key="1">
    <source>
        <dbReference type="EMBL" id="JAH32029.1"/>
    </source>
</evidence>